<sequence length="170" mass="18730">MRLGSWDTSLLSIRRRVGSSCRRSTAPSRRRAIDLPFHAADRFADPLPHQAAAPSIDLPRHAGYVAPLGLMISPAPRAVASVVDLAPRAVVRASLTSTSRRARSSERRSPLTSYHASSFAPRRPMSRRRCRRTSEAGKGVGEGMRHLLQPRAAVGRMHSCTRDERSDDEV</sequence>
<dbReference type="EMBL" id="JAAALK010000287">
    <property type="protein sequence ID" value="KAG8057709.1"/>
    <property type="molecule type" value="Genomic_DNA"/>
</dbReference>
<comment type="caution">
    <text evidence="2">The sequence shown here is derived from an EMBL/GenBank/DDBJ whole genome shotgun (WGS) entry which is preliminary data.</text>
</comment>
<feature type="compositionally biased region" description="Basic and acidic residues" evidence="1">
    <location>
        <begin position="160"/>
        <end position="170"/>
    </location>
</feature>
<feature type="region of interest" description="Disordered" evidence="1">
    <location>
        <begin position="96"/>
        <end position="170"/>
    </location>
</feature>
<dbReference type="AlphaFoldDB" id="A0A8J5VVB2"/>
<organism evidence="2 3">
    <name type="scientific">Zizania palustris</name>
    <name type="common">Northern wild rice</name>
    <dbReference type="NCBI Taxonomy" id="103762"/>
    <lineage>
        <taxon>Eukaryota</taxon>
        <taxon>Viridiplantae</taxon>
        <taxon>Streptophyta</taxon>
        <taxon>Embryophyta</taxon>
        <taxon>Tracheophyta</taxon>
        <taxon>Spermatophyta</taxon>
        <taxon>Magnoliopsida</taxon>
        <taxon>Liliopsida</taxon>
        <taxon>Poales</taxon>
        <taxon>Poaceae</taxon>
        <taxon>BOP clade</taxon>
        <taxon>Oryzoideae</taxon>
        <taxon>Oryzeae</taxon>
        <taxon>Zizaniinae</taxon>
        <taxon>Zizania</taxon>
    </lineage>
</organism>
<protein>
    <submittedName>
        <fullName evidence="2">Uncharacterized protein</fullName>
    </submittedName>
</protein>
<dbReference type="Proteomes" id="UP000729402">
    <property type="component" value="Unassembled WGS sequence"/>
</dbReference>
<reference evidence="2" key="1">
    <citation type="journal article" date="2021" name="bioRxiv">
        <title>Whole Genome Assembly and Annotation of Northern Wild Rice, Zizania palustris L., Supports a Whole Genome Duplication in the Zizania Genus.</title>
        <authorList>
            <person name="Haas M."/>
            <person name="Kono T."/>
            <person name="Macchietto M."/>
            <person name="Millas R."/>
            <person name="McGilp L."/>
            <person name="Shao M."/>
            <person name="Duquette J."/>
            <person name="Hirsch C.N."/>
            <person name="Kimball J."/>
        </authorList>
    </citation>
    <scope>NUCLEOTIDE SEQUENCE</scope>
    <source>
        <tissue evidence="2">Fresh leaf tissue</tissue>
    </source>
</reference>
<gene>
    <name evidence="2" type="ORF">GUJ93_ZPchr0002g24903</name>
</gene>
<evidence type="ECO:0000313" key="2">
    <source>
        <dbReference type="EMBL" id="KAG8057709.1"/>
    </source>
</evidence>
<proteinExistence type="predicted"/>
<name>A0A8J5VVB2_ZIZPA</name>
<evidence type="ECO:0000256" key="1">
    <source>
        <dbReference type="SAM" id="MobiDB-lite"/>
    </source>
</evidence>
<reference evidence="2" key="2">
    <citation type="submission" date="2021-02" db="EMBL/GenBank/DDBJ databases">
        <authorList>
            <person name="Kimball J.A."/>
            <person name="Haas M.W."/>
            <person name="Macchietto M."/>
            <person name="Kono T."/>
            <person name="Duquette J."/>
            <person name="Shao M."/>
        </authorList>
    </citation>
    <scope>NUCLEOTIDE SEQUENCE</scope>
    <source>
        <tissue evidence="2">Fresh leaf tissue</tissue>
    </source>
</reference>
<keyword evidence="3" id="KW-1185">Reference proteome</keyword>
<evidence type="ECO:0000313" key="3">
    <source>
        <dbReference type="Proteomes" id="UP000729402"/>
    </source>
</evidence>
<accession>A0A8J5VVB2</accession>